<keyword evidence="7" id="KW-1185">Reference proteome</keyword>
<dbReference type="Gene3D" id="3.40.50.1220">
    <property type="entry name" value="TPP-binding domain"/>
    <property type="match status" value="1"/>
</dbReference>
<keyword evidence="4" id="KW-0274">FAD</keyword>
<dbReference type="GO" id="GO:0009055">
    <property type="term" value="F:electron transfer activity"/>
    <property type="evidence" value="ECO:0007669"/>
    <property type="project" value="InterPro"/>
</dbReference>
<protein>
    <submittedName>
        <fullName evidence="6">Electron transfer flavoprotein alpha subunit apoprotein</fullName>
    </submittedName>
</protein>
<dbReference type="PANTHER" id="PTHR43153:SF11">
    <property type="entry name" value="ELECTRON TRANSFER FLAVOPROTEIN, SUBUNIT ALPHA (ETFA)"/>
    <property type="match status" value="1"/>
</dbReference>
<dbReference type="AlphaFoldDB" id="A0A1M6GRJ1"/>
<dbReference type="Gene3D" id="3.40.50.620">
    <property type="entry name" value="HUPs"/>
    <property type="match status" value="1"/>
</dbReference>
<dbReference type="InterPro" id="IPR014729">
    <property type="entry name" value="Rossmann-like_a/b/a_fold"/>
</dbReference>
<accession>A0A1M6GRJ1</accession>
<dbReference type="EMBL" id="FQZM01000020">
    <property type="protein sequence ID" value="SHJ12551.1"/>
    <property type="molecule type" value="Genomic_DNA"/>
</dbReference>
<evidence type="ECO:0000313" key="6">
    <source>
        <dbReference type="EMBL" id="SHJ12551.1"/>
    </source>
</evidence>
<dbReference type="FunFam" id="3.40.50.1220:FF:000004">
    <property type="entry name" value="Electron transfer flavoprotein"/>
    <property type="match status" value="1"/>
</dbReference>
<dbReference type="SUPFAM" id="SSF52467">
    <property type="entry name" value="DHS-like NAD/FAD-binding domain"/>
    <property type="match status" value="1"/>
</dbReference>
<comment type="similarity">
    <text evidence="1">Belongs to the ETF alpha-subunit/FixB family.</text>
</comment>
<organism evidence="6 7">
    <name type="scientific">Desulfofundulus thermosubterraneus DSM 16057</name>
    <dbReference type="NCBI Taxonomy" id="1121432"/>
    <lineage>
        <taxon>Bacteria</taxon>
        <taxon>Bacillati</taxon>
        <taxon>Bacillota</taxon>
        <taxon>Clostridia</taxon>
        <taxon>Eubacteriales</taxon>
        <taxon>Peptococcaceae</taxon>
        <taxon>Desulfofundulus</taxon>
    </lineage>
</organism>
<dbReference type="PIRSF" id="PIRSF000089">
    <property type="entry name" value="Electra_flavoP_a"/>
    <property type="match status" value="1"/>
</dbReference>
<sequence length="317" mass="34551">MPGVWVIAENSNYTLELLSKGLEIANELNEKLVAFSFGNEELANDYISCGADEVFVLPALNRELPFEAYVPLIVAEAKKEMPEAIIVCATQRGTELASRVAAGLNTGLATGCISVRVDKGNLVMERLVFGGAAVQTVICTTRPQMAAIPPGTYEKAQPREDRRGQIKVVAGNVETKVKVVERRKKEQEEIDLTEAKIIVSVGRGFEKQEDISLARELARLLGGEVGCTRPIAEELHWLPEERYMGISGKKVKPDLYIGLGVSGQVQHVTGIRDAKIIMAVNTDENAPIFDAADYGIVGNLYDVVPKLMTEIKAALNK</sequence>
<comment type="cofactor">
    <cofactor evidence="4">
        <name>FAD</name>
        <dbReference type="ChEBI" id="CHEBI:57692"/>
    </cofactor>
    <text evidence="4">Binds 1 FAD per dimer.</text>
</comment>
<dbReference type="GO" id="GO:0050660">
    <property type="term" value="F:flavin adenine dinucleotide binding"/>
    <property type="evidence" value="ECO:0007669"/>
    <property type="project" value="InterPro"/>
</dbReference>
<dbReference type="Pfam" id="PF00766">
    <property type="entry name" value="ETF_alpha"/>
    <property type="match status" value="1"/>
</dbReference>
<evidence type="ECO:0000256" key="4">
    <source>
        <dbReference type="PIRSR" id="PIRSR000089-1"/>
    </source>
</evidence>
<dbReference type="Pfam" id="PF01012">
    <property type="entry name" value="ETF"/>
    <property type="match status" value="1"/>
</dbReference>
<evidence type="ECO:0000256" key="2">
    <source>
        <dbReference type="ARBA" id="ARBA00022448"/>
    </source>
</evidence>
<dbReference type="GO" id="GO:0033539">
    <property type="term" value="P:fatty acid beta-oxidation using acyl-CoA dehydrogenase"/>
    <property type="evidence" value="ECO:0007669"/>
    <property type="project" value="TreeGrafter"/>
</dbReference>
<dbReference type="InterPro" id="IPR014731">
    <property type="entry name" value="ETF_asu_C"/>
</dbReference>
<name>A0A1M6GRJ1_9FIRM</name>
<dbReference type="SUPFAM" id="SSF52402">
    <property type="entry name" value="Adenine nucleotide alpha hydrolases-like"/>
    <property type="match status" value="1"/>
</dbReference>
<feature type="domain" description="Electron transfer flavoprotein alpha/beta-subunit N-terminal" evidence="5">
    <location>
        <begin position="4"/>
        <end position="189"/>
    </location>
</feature>
<dbReference type="OrthoDB" id="9770286at2"/>
<dbReference type="Proteomes" id="UP000184529">
    <property type="component" value="Unassembled WGS sequence"/>
</dbReference>
<dbReference type="RefSeq" id="WP_072869004.1">
    <property type="nucleotide sequence ID" value="NZ_FQZM01000020.1"/>
</dbReference>
<dbReference type="InterPro" id="IPR014730">
    <property type="entry name" value="ETF_a/b_N"/>
</dbReference>
<dbReference type="SMART" id="SM00893">
    <property type="entry name" value="ETF"/>
    <property type="match status" value="1"/>
</dbReference>
<evidence type="ECO:0000313" key="7">
    <source>
        <dbReference type="Proteomes" id="UP000184529"/>
    </source>
</evidence>
<evidence type="ECO:0000259" key="5">
    <source>
        <dbReference type="SMART" id="SM00893"/>
    </source>
</evidence>
<dbReference type="InterPro" id="IPR001308">
    <property type="entry name" value="ETF_a/FixB"/>
</dbReference>
<feature type="binding site" evidence="4">
    <location>
        <begin position="228"/>
        <end position="229"/>
    </location>
    <ligand>
        <name>FAD</name>
        <dbReference type="ChEBI" id="CHEBI:57692"/>
    </ligand>
</feature>
<evidence type="ECO:0000256" key="1">
    <source>
        <dbReference type="ARBA" id="ARBA00005817"/>
    </source>
</evidence>
<feature type="binding site" evidence="4">
    <location>
        <position position="281"/>
    </location>
    <ligand>
        <name>FAD</name>
        <dbReference type="ChEBI" id="CHEBI:57692"/>
    </ligand>
</feature>
<feature type="binding site" evidence="4">
    <location>
        <position position="203"/>
    </location>
    <ligand>
        <name>FAD</name>
        <dbReference type="ChEBI" id="CHEBI:57692"/>
    </ligand>
</feature>
<proteinExistence type="inferred from homology"/>
<dbReference type="PANTHER" id="PTHR43153">
    <property type="entry name" value="ELECTRON TRANSFER FLAVOPROTEIN ALPHA"/>
    <property type="match status" value="1"/>
</dbReference>
<dbReference type="InterPro" id="IPR029035">
    <property type="entry name" value="DHS-like_NAD/FAD-binding_dom"/>
</dbReference>
<evidence type="ECO:0000256" key="3">
    <source>
        <dbReference type="ARBA" id="ARBA00022630"/>
    </source>
</evidence>
<feature type="binding site" evidence="4">
    <location>
        <begin position="260"/>
        <end position="267"/>
    </location>
    <ligand>
        <name>FAD</name>
        <dbReference type="ChEBI" id="CHEBI:57692"/>
    </ligand>
</feature>
<gene>
    <name evidence="6" type="ORF">SAMN02745219_01803</name>
</gene>
<dbReference type="STRING" id="1121432.SAMN02745219_01803"/>
<reference evidence="7" key="1">
    <citation type="submission" date="2016-11" db="EMBL/GenBank/DDBJ databases">
        <authorList>
            <person name="Varghese N."/>
            <person name="Submissions S."/>
        </authorList>
    </citation>
    <scope>NUCLEOTIDE SEQUENCE [LARGE SCALE GENOMIC DNA]</scope>
    <source>
        <strain evidence="7">DSM 16057</strain>
    </source>
</reference>
<keyword evidence="2" id="KW-0813">Transport</keyword>
<keyword evidence="3" id="KW-0285">Flavoprotein</keyword>